<evidence type="ECO:0000256" key="4">
    <source>
        <dbReference type="ARBA" id="ARBA00023136"/>
    </source>
</evidence>
<keyword evidence="3 5" id="KW-1133">Transmembrane helix</keyword>
<dbReference type="PANTHER" id="PTHR19282">
    <property type="entry name" value="TETRASPANIN"/>
    <property type="match status" value="1"/>
</dbReference>
<keyword evidence="7" id="KW-1185">Reference proteome</keyword>
<dbReference type="AlphaFoldDB" id="A0AAN7YLK7"/>
<dbReference type="InterPro" id="IPR018499">
    <property type="entry name" value="Tetraspanin/Peripherin"/>
</dbReference>
<feature type="transmembrane region" description="Helical" evidence="5">
    <location>
        <begin position="67"/>
        <end position="90"/>
    </location>
</feature>
<evidence type="ECO:0000313" key="6">
    <source>
        <dbReference type="EMBL" id="KAK5575749.1"/>
    </source>
</evidence>
<accession>A0AAN7YLK7</accession>
<protein>
    <submittedName>
        <fullName evidence="6">Uncharacterized protein</fullName>
    </submittedName>
</protein>
<evidence type="ECO:0000313" key="7">
    <source>
        <dbReference type="Proteomes" id="UP001344447"/>
    </source>
</evidence>
<evidence type="ECO:0000256" key="1">
    <source>
        <dbReference type="ARBA" id="ARBA00004141"/>
    </source>
</evidence>
<sequence>MVDTSNLLPQTPRLLKVPLIILNIVLWILGLVLVIVGGVCVSFLSNFKDFAKASDAKSALSQLTTSIPAGVLVIGIIFVIFTVVGCFVAYKEKLVGLVIYCGVMLILLVVLIGVGGKALTLHNDDIINEVGGAWEQVANGTKNSTVTHLEKFLECCKWSSNSTDSSSLCPMDGDKIKYEGHYCGDALSSQFSSKLYAVGAAGLAIGIIELIAILFSLFLIVRICRSPRTRSYDQY</sequence>
<evidence type="ECO:0000256" key="5">
    <source>
        <dbReference type="SAM" id="Phobius"/>
    </source>
</evidence>
<dbReference type="PANTHER" id="PTHR19282:SF417">
    <property type="entry name" value="TETRASPANIN TSPA-RELATED"/>
    <property type="match status" value="1"/>
</dbReference>
<gene>
    <name evidence="6" type="ORF">RB653_006883</name>
</gene>
<dbReference type="GO" id="GO:0016020">
    <property type="term" value="C:membrane"/>
    <property type="evidence" value="ECO:0007669"/>
    <property type="project" value="UniProtKB-SubCell"/>
</dbReference>
<evidence type="ECO:0000256" key="3">
    <source>
        <dbReference type="ARBA" id="ARBA00022989"/>
    </source>
</evidence>
<feature type="transmembrane region" description="Helical" evidence="5">
    <location>
        <begin position="20"/>
        <end position="47"/>
    </location>
</feature>
<dbReference type="PRINTS" id="PR00259">
    <property type="entry name" value="TMFOUR"/>
</dbReference>
<keyword evidence="4 5" id="KW-0472">Membrane</keyword>
<proteinExistence type="predicted"/>
<feature type="transmembrane region" description="Helical" evidence="5">
    <location>
        <begin position="97"/>
        <end position="115"/>
    </location>
</feature>
<comment type="subcellular location">
    <subcellularLocation>
        <location evidence="1">Membrane</location>
        <topology evidence="1">Multi-pass membrane protein</topology>
    </subcellularLocation>
</comment>
<dbReference type="Pfam" id="PF00335">
    <property type="entry name" value="Tetraspanin"/>
    <property type="match status" value="1"/>
</dbReference>
<feature type="transmembrane region" description="Helical" evidence="5">
    <location>
        <begin position="195"/>
        <end position="221"/>
    </location>
</feature>
<organism evidence="6 7">
    <name type="scientific">Dictyostelium firmibasis</name>
    <dbReference type="NCBI Taxonomy" id="79012"/>
    <lineage>
        <taxon>Eukaryota</taxon>
        <taxon>Amoebozoa</taxon>
        <taxon>Evosea</taxon>
        <taxon>Eumycetozoa</taxon>
        <taxon>Dictyostelia</taxon>
        <taxon>Dictyosteliales</taxon>
        <taxon>Dictyosteliaceae</taxon>
        <taxon>Dictyostelium</taxon>
    </lineage>
</organism>
<evidence type="ECO:0000256" key="2">
    <source>
        <dbReference type="ARBA" id="ARBA00022692"/>
    </source>
</evidence>
<name>A0AAN7YLK7_9MYCE</name>
<dbReference type="EMBL" id="JAVFKY010000005">
    <property type="protein sequence ID" value="KAK5575749.1"/>
    <property type="molecule type" value="Genomic_DNA"/>
</dbReference>
<reference evidence="6 7" key="1">
    <citation type="submission" date="2023-11" db="EMBL/GenBank/DDBJ databases">
        <title>Dfirmibasis_genome.</title>
        <authorList>
            <person name="Edelbroek B."/>
            <person name="Kjellin J."/>
            <person name="Jerlstrom-Hultqvist J."/>
            <person name="Soderbom F."/>
        </authorList>
    </citation>
    <scope>NUCLEOTIDE SEQUENCE [LARGE SCALE GENOMIC DNA]</scope>
    <source>
        <strain evidence="6 7">TNS-C-14</strain>
    </source>
</reference>
<keyword evidence="2 5" id="KW-0812">Transmembrane</keyword>
<dbReference type="Proteomes" id="UP001344447">
    <property type="component" value="Unassembled WGS sequence"/>
</dbReference>
<comment type="caution">
    <text evidence="6">The sequence shown here is derived from an EMBL/GenBank/DDBJ whole genome shotgun (WGS) entry which is preliminary data.</text>
</comment>